<sequence length="242" mass="26190">MAVIYIIIYSLYGHIKTLAEEIKKGIEASGTGSTATIYQVPETLPAEVITKMHGVKFDLPIIDASELKNADGFLFGLPTRFGNVPAQIKAFFDSTGGEWVSGALKEKFAGTFFSTGSQHGGQETTAFTSITWFVHQGITYVPLGYTPELQDNTELVGGGPWEKNVARTQGDRFAKIVSAYVKGNSFFKATAAYATTSTTNDNTRTQPTENTTNTNTNTATNNNTSNSASNIVAKCLVLLWKF</sequence>
<dbReference type="EMBL" id="CAJVPL010000470">
    <property type="protein sequence ID" value="CAG8500713.1"/>
    <property type="molecule type" value="Genomic_DNA"/>
</dbReference>
<dbReference type="GO" id="GO:0003955">
    <property type="term" value="F:NAD(P)H dehydrogenase (quinone) activity"/>
    <property type="evidence" value="ECO:0007669"/>
    <property type="project" value="InterPro"/>
</dbReference>
<dbReference type="InterPro" id="IPR029039">
    <property type="entry name" value="Flavoprotein-like_sf"/>
</dbReference>
<evidence type="ECO:0000256" key="2">
    <source>
        <dbReference type="SAM" id="MobiDB-lite"/>
    </source>
</evidence>
<feature type="domain" description="Flavodoxin-like" evidence="3">
    <location>
        <begin position="4"/>
        <end position="166"/>
    </location>
</feature>
<dbReference type="AlphaFoldDB" id="A0A9N8ZME4"/>
<dbReference type="OrthoDB" id="504689at2759"/>
<organism evidence="4 5">
    <name type="scientific">Ambispora gerdemannii</name>
    <dbReference type="NCBI Taxonomy" id="144530"/>
    <lineage>
        <taxon>Eukaryota</taxon>
        <taxon>Fungi</taxon>
        <taxon>Fungi incertae sedis</taxon>
        <taxon>Mucoromycota</taxon>
        <taxon>Glomeromycotina</taxon>
        <taxon>Glomeromycetes</taxon>
        <taxon>Archaeosporales</taxon>
        <taxon>Ambisporaceae</taxon>
        <taxon>Ambispora</taxon>
    </lineage>
</organism>
<dbReference type="SUPFAM" id="SSF52218">
    <property type="entry name" value="Flavoproteins"/>
    <property type="match status" value="1"/>
</dbReference>
<evidence type="ECO:0000313" key="4">
    <source>
        <dbReference type="EMBL" id="CAG8500713.1"/>
    </source>
</evidence>
<dbReference type="Proteomes" id="UP000789831">
    <property type="component" value="Unassembled WGS sequence"/>
</dbReference>
<dbReference type="InterPro" id="IPR008254">
    <property type="entry name" value="Flavodoxin/NO_synth"/>
</dbReference>
<dbReference type="PANTHER" id="PTHR30546:SF23">
    <property type="entry name" value="FLAVOPROTEIN-LIKE PROTEIN YCP4-RELATED"/>
    <property type="match status" value="1"/>
</dbReference>
<evidence type="ECO:0000259" key="3">
    <source>
        <dbReference type="PROSITE" id="PS50902"/>
    </source>
</evidence>
<dbReference type="FunFam" id="3.40.50.360:FF:000001">
    <property type="entry name" value="NAD(P)H dehydrogenase (Quinone) FQR1-like"/>
    <property type="match status" value="1"/>
</dbReference>
<gene>
    <name evidence="4" type="ORF">AGERDE_LOCUS4232</name>
</gene>
<dbReference type="Pfam" id="PF00258">
    <property type="entry name" value="Flavodoxin_1"/>
    <property type="match status" value="1"/>
</dbReference>
<protein>
    <submittedName>
        <fullName evidence="4">1929_t:CDS:1</fullName>
    </submittedName>
</protein>
<evidence type="ECO:0000256" key="1">
    <source>
        <dbReference type="ARBA" id="ARBA00006961"/>
    </source>
</evidence>
<reference evidence="4" key="1">
    <citation type="submission" date="2021-06" db="EMBL/GenBank/DDBJ databases">
        <authorList>
            <person name="Kallberg Y."/>
            <person name="Tangrot J."/>
            <person name="Rosling A."/>
        </authorList>
    </citation>
    <scope>NUCLEOTIDE SEQUENCE</scope>
    <source>
        <strain evidence="4">MT106</strain>
    </source>
</reference>
<feature type="region of interest" description="Disordered" evidence="2">
    <location>
        <begin position="197"/>
        <end position="225"/>
    </location>
</feature>
<dbReference type="InterPro" id="IPR010089">
    <property type="entry name" value="Flavoprotein_WrbA-like"/>
</dbReference>
<dbReference type="NCBIfam" id="TIGR01755">
    <property type="entry name" value="flav_wrbA"/>
    <property type="match status" value="1"/>
</dbReference>
<keyword evidence="5" id="KW-1185">Reference proteome</keyword>
<evidence type="ECO:0000313" key="5">
    <source>
        <dbReference type="Proteomes" id="UP000789831"/>
    </source>
</evidence>
<dbReference type="NCBIfam" id="NF002999">
    <property type="entry name" value="PRK03767.1"/>
    <property type="match status" value="1"/>
</dbReference>
<dbReference type="GO" id="GO:0016020">
    <property type="term" value="C:membrane"/>
    <property type="evidence" value="ECO:0007669"/>
    <property type="project" value="TreeGrafter"/>
</dbReference>
<comment type="similarity">
    <text evidence="1">Belongs to the WrbA family.</text>
</comment>
<dbReference type="PANTHER" id="PTHR30546">
    <property type="entry name" value="FLAVODOXIN-RELATED PROTEIN WRBA-RELATED"/>
    <property type="match status" value="1"/>
</dbReference>
<comment type="caution">
    <text evidence="4">The sequence shown here is derived from an EMBL/GenBank/DDBJ whole genome shotgun (WGS) entry which is preliminary data.</text>
</comment>
<dbReference type="PROSITE" id="PS50902">
    <property type="entry name" value="FLAVODOXIN_LIKE"/>
    <property type="match status" value="1"/>
</dbReference>
<proteinExistence type="inferred from homology"/>
<dbReference type="Gene3D" id="3.40.50.360">
    <property type="match status" value="1"/>
</dbReference>
<dbReference type="GO" id="GO:0010181">
    <property type="term" value="F:FMN binding"/>
    <property type="evidence" value="ECO:0007669"/>
    <property type="project" value="InterPro"/>
</dbReference>
<accession>A0A9N8ZME4</accession>
<name>A0A9N8ZME4_9GLOM</name>